<organism evidence="2 3">
    <name type="scientific">Cellulomonas terrae</name>
    <dbReference type="NCBI Taxonomy" id="311234"/>
    <lineage>
        <taxon>Bacteria</taxon>
        <taxon>Bacillati</taxon>
        <taxon>Actinomycetota</taxon>
        <taxon>Actinomycetes</taxon>
        <taxon>Micrococcales</taxon>
        <taxon>Cellulomonadaceae</taxon>
        <taxon>Cellulomonas</taxon>
    </lineage>
</organism>
<evidence type="ECO:0000313" key="2">
    <source>
        <dbReference type="EMBL" id="GEL98549.1"/>
    </source>
</evidence>
<keyword evidence="1" id="KW-1133">Transmembrane helix</keyword>
<gene>
    <name evidence="2" type="ORF">CTE05_20960</name>
</gene>
<protein>
    <submittedName>
        <fullName evidence="2">Uncharacterized protein</fullName>
    </submittedName>
</protein>
<proteinExistence type="predicted"/>
<keyword evidence="1" id="KW-0812">Transmembrane</keyword>
<dbReference type="EMBL" id="BJWH01000009">
    <property type="protein sequence ID" value="GEL98549.1"/>
    <property type="molecule type" value="Genomic_DNA"/>
</dbReference>
<feature type="transmembrane region" description="Helical" evidence="1">
    <location>
        <begin position="20"/>
        <end position="41"/>
    </location>
</feature>
<sequence>MLSAVVHLDLWANGMNTLDVVGPAFLLNGVGGLVLGVLVLVWRHWLPLLGAIGFGAATLTAFVISTTPGGFFGVHERWVGIPVWLSAISEIGAIVLGVAALLVERRAPVPVAQSSGSGSPSRIS</sequence>
<dbReference type="AlphaFoldDB" id="A0A511JKY4"/>
<reference evidence="2 3" key="1">
    <citation type="submission" date="2019-07" db="EMBL/GenBank/DDBJ databases">
        <title>Whole genome shotgun sequence of Cellulomonas terrae NBRC 100819.</title>
        <authorList>
            <person name="Hosoyama A."/>
            <person name="Uohara A."/>
            <person name="Ohji S."/>
            <person name="Ichikawa N."/>
        </authorList>
    </citation>
    <scope>NUCLEOTIDE SEQUENCE [LARGE SCALE GENOMIC DNA]</scope>
    <source>
        <strain evidence="2 3">NBRC 100819</strain>
    </source>
</reference>
<dbReference type="Proteomes" id="UP000321049">
    <property type="component" value="Unassembled WGS sequence"/>
</dbReference>
<evidence type="ECO:0000313" key="3">
    <source>
        <dbReference type="Proteomes" id="UP000321049"/>
    </source>
</evidence>
<evidence type="ECO:0000256" key="1">
    <source>
        <dbReference type="SAM" id="Phobius"/>
    </source>
</evidence>
<feature type="transmembrane region" description="Helical" evidence="1">
    <location>
        <begin position="48"/>
        <end position="71"/>
    </location>
</feature>
<feature type="transmembrane region" description="Helical" evidence="1">
    <location>
        <begin position="83"/>
        <end position="103"/>
    </location>
</feature>
<comment type="caution">
    <text evidence="2">The sequence shown here is derived from an EMBL/GenBank/DDBJ whole genome shotgun (WGS) entry which is preliminary data.</text>
</comment>
<keyword evidence="3" id="KW-1185">Reference proteome</keyword>
<name>A0A511JKY4_9CELL</name>
<accession>A0A511JKY4</accession>
<keyword evidence="1" id="KW-0472">Membrane</keyword>